<evidence type="ECO:0000313" key="3">
    <source>
        <dbReference type="Proteomes" id="UP000824120"/>
    </source>
</evidence>
<evidence type="ECO:0000259" key="1">
    <source>
        <dbReference type="Pfam" id="PF05184"/>
    </source>
</evidence>
<reference evidence="2 3" key="1">
    <citation type="submission" date="2020-09" db="EMBL/GenBank/DDBJ databases">
        <title>De no assembly of potato wild relative species, Solanum commersonii.</title>
        <authorList>
            <person name="Cho K."/>
        </authorList>
    </citation>
    <scope>NUCLEOTIDE SEQUENCE [LARGE SCALE GENOMIC DNA]</scope>
    <source>
        <strain evidence="2">LZ3.2</strain>
        <tissue evidence="2">Leaf</tissue>
    </source>
</reference>
<dbReference type="GO" id="GO:0006629">
    <property type="term" value="P:lipid metabolic process"/>
    <property type="evidence" value="ECO:0007669"/>
    <property type="project" value="InterPro"/>
</dbReference>
<dbReference type="InterPro" id="IPR007856">
    <property type="entry name" value="SapB_1"/>
</dbReference>
<dbReference type="Pfam" id="PF05184">
    <property type="entry name" value="SapB_1"/>
    <property type="match status" value="1"/>
</dbReference>
<accession>A0A9J5XRC8</accession>
<dbReference type="EMBL" id="JACXVP010000008">
    <property type="protein sequence ID" value="KAG5590843.1"/>
    <property type="molecule type" value="Genomic_DNA"/>
</dbReference>
<gene>
    <name evidence="2" type="ORF">H5410_041357</name>
</gene>
<dbReference type="SUPFAM" id="SSF47862">
    <property type="entry name" value="Saposin"/>
    <property type="match status" value="1"/>
</dbReference>
<feature type="domain" description="Saposin-like type B region 1" evidence="1">
    <location>
        <begin position="202"/>
        <end position="232"/>
    </location>
</feature>
<dbReference type="InterPro" id="IPR011001">
    <property type="entry name" value="Saposin-like"/>
</dbReference>
<dbReference type="OrthoDB" id="1194568at2759"/>
<evidence type="ECO:0000313" key="2">
    <source>
        <dbReference type="EMBL" id="KAG5590843.1"/>
    </source>
</evidence>
<keyword evidence="3" id="KW-1185">Reference proteome</keyword>
<dbReference type="Proteomes" id="UP000824120">
    <property type="component" value="Chromosome 8"/>
</dbReference>
<comment type="caution">
    <text evidence="2">The sequence shown here is derived from an EMBL/GenBank/DDBJ whole genome shotgun (WGS) entry which is preliminary data.</text>
</comment>
<proteinExistence type="predicted"/>
<dbReference type="AlphaFoldDB" id="A0A9J5XRC8"/>
<protein>
    <recommendedName>
        <fullName evidence="1">Saposin-like type B region 1 domain-containing protein</fullName>
    </recommendedName>
</protein>
<organism evidence="2 3">
    <name type="scientific">Solanum commersonii</name>
    <name type="common">Commerson's wild potato</name>
    <name type="synonym">Commerson's nightshade</name>
    <dbReference type="NCBI Taxonomy" id="4109"/>
    <lineage>
        <taxon>Eukaryota</taxon>
        <taxon>Viridiplantae</taxon>
        <taxon>Streptophyta</taxon>
        <taxon>Embryophyta</taxon>
        <taxon>Tracheophyta</taxon>
        <taxon>Spermatophyta</taxon>
        <taxon>Magnoliopsida</taxon>
        <taxon>eudicotyledons</taxon>
        <taxon>Gunneridae</taxon>
        <taxon>Pentapetalae</taxon>
        <taxon>asterids</taxon>
        <taxon>lamiids</taxon>
        <taxon>Solanales</taxon>
        <taxon>Solanaceae</taxon>
        <taxon>Solanoideae</taxon>
        <taxon>Solaneae</taxon>
        <taxon>Solanum</taxon>
    </lineage>
</organism>
<sequence>MYLEKFKKLESRLSLQEQEAVKYRAADVSVIQKMLEDLTTEDDDVVQVNGKAFAIDRHLQQKQLSPPTAPSFHSTAYANGNRSAKSTDEVSNATSVPLEVQIDIPFGVSPKGPYEFLQFCVLQCSGRKQKKRTKDRKDFECRKCNQKTALLPRYYTFHFHGTATTTTSISAELGEKLLSVIAEDIFDITCAKNRSAGLHDHMCFACQIAIIWMDNQLTESKTEDRILHYLNENGSVGLHHHMCFACEIAVIWMENQLR</sequence>
<name>A0A9J5XRC8_SOLCO</name>